<reference evidence="7" key="1">
    <citation type="submission" date="2025-08" db="UniProtKB">
        <authorList>
            <consortium name="Ensembl"/>
        </authorList>
    </citation>
    <scope>IDENTIFICATION</scope>
</reference>
<dbReference type="Proteomes" id="UP000694417">
    <property type="component" value="Unplaced"/>
</dbReference>
<dbReference type="Ensembl" id="ENSUPAT00010016108.1">
    <property type="protein sequence ID" value="ENSUPAP00010014080.1"/>
    <property type="gene ID" value="ENSUPAG00010011330.1"/>
</dbReference>
<proteinExistence type="predicted"/>
<dbReference type="AlphaFoldDB" id="A0A8D2HBD5"/>
<feature type="domain" description="RING-type" evidence="6">
    <location>
        <begin position="16"/>
        <end position="53"/>
    </location>
</feature>
<dbReference type="InterPro" id="IPR050143">
    <property type="entry name" value="TRIM/RBCC"/>
</dbReference>
<name>A0A8D2HBD5_UROPR</name>
<evidence type="ECO:0000256" key="4">
    <source>
        <dbReference type="PROSITE-ProRule" id="PRU00175"/>
    </source>
</evidence>
<keyword evidence="3" id="KW-0862">Zinc</keyword>
<dbReference type="InterPro" id="IPR001841">
    <property type="entry name" value="Znf_RING"/>
</dbReference>
<dbReference type="PROSITE" id="PS50089">
    <property type="entry name" value="ZF_RING_2"/>
    <property type="match status" value="1"/>
</dbReference>
<evidence type="ECO:0000313" key="8">
    <source>
        <dbReference type="Proteomes" id="UP000694417"/>
    </source>
</evidence>
<dbReference type="PANTHER" id="PTHR24103">
    <property type="entry name" value="E3 UBIQUITIN-PROTEIN LIGASE TRIM"/>
    <property type="match status" value="1"/>
</dbReference>
<dbReference type="InterPro" id="IPR013083">
    <property type="entry name" value="Znf_RING/FYVE/PHD"/>
</dbReference>
<dbReference type="InterPro" id="IPR017907">
    <property type="entry name" value="Znf_RING_CS"/>
</dbReference>
<organism evidence="7 8">
    <name type="scientific">Urocitellus parryii</name>
    <name type="common">Arctic ground squirrel</name>
    <name type="synonym">Spermophilus parryii</name>
    <dbReference type="NCBI Taxonomy" id="9999"/>
    <lineage>
        <taxon>Eukaryota</taxon>
        <taxon>Metazoa</taxon>
        <taxon>Chordata</taxon>
        <taxon>Craniata</taxon>
        <taxon>Vertebrata</taxon>
        <taxon>Euteleostomi</taxon>
        <taxon>Mammalia</taxon>
        <taxon>Eutheria</taxon>
        <taxon>Euarchontoglires</taxon>
        <taxon>Glires</taxon>
        <taxon>Rodentia</taxon>
        <taxon>Sciuromorpha</taxon>
        <taxon>Sciuridae</taxon>
        <taxon>Xerinae</taxon>
        <taxon>Marmotini</taxon>
        <taxon>Urocitellus</taxon>
    </lineage>
</organism>
<evidence type="ECO:0000259" key="6">
    <source>
        <dbReference type="PROSITE" id="PS50089"/>
    </source>
</evidence>
<dbReference type="PROSITE" id="PS00518">
    <property type="entry name" value="ZF_RING_1"/>
    <property type="match status" value="1"/>
</dbReference>
<keyword evidence="8" id="KW-1185">Reference proteome</keyword>
<keyword evidence="1" id="KW-0479">Metal-binding</keyword>
<evidence type="ECO:0000256" key="1">
    <source>
        <dbReference type="ARBA" id="ARBA00022723"/>
    </source>
</evidence>
<evidence type="ECO:0000256" key="2">
    <source>
        <dbReference type="ARBA" id="ARBA00022771"/>
    </source>
</evidence>
<protein>
    <recommendedName>
        <fullName evidence="6">RING-type domain-containing protein</fullName>
    </recommendedName>
</protein>
<feature type="region of interest" description="Disordered" evidence="5">
    <location>
        <begin position="86"/>
        <end position="107"/>
    </location>
</feature>
<dbReference type="SUPFAM" id="SSF57850">
    <property type="entry name" value="RING/U-box"/>
    <property type="match status" value="1"/>
</dbReference>
<sequence>MVVAAALTRLQEEVKCLDELKDPITIECGHNLCRSCIQQSWADPQDSFPCHVCCHQCKERHCRSNTQLGRTIEIAKDLSGLLASAKPLCPPRQGDHQSSRDAGSFCN</sequence>
<accession>A0A8D2HBD5</accession>
<dbReference type="Pfam" id="PF15227">
    <property type="entry name" value="zf-C3HC4_4"/>
    <property type="match status" value="1"/>
</dbReference>
<reference evidence="7" key="2">
    <citation type="submission" date="2025-09" db="UniProtKB">
        <authorList>
            <consortium name="Ensembl"/>
        </authorList>
    </citation>
    <scope>IDENTIFICATION</scope>
</reference>
<dbReference type="GO" id="GO:0008270">
    <property type="term" value="F:zinc ion binding"/>
    <property type="evidence" value="ECO:0007669"/>
    <property type="project" value="UniProtKB-KW"/>
</dbReference>
<dbReference type="Gene3D" id="3.30.40.10">
    <property type="entry name" value="Zinc/RING finger domain, C3HC4 (zinc finger)"/>
    <property type="match status" value="1"/>
</dbReference>
<dbReference type="GeneTree" id="ENSGT00940000162839"/>
<evidence type="ECO:0000256" key="3">
    <source>
        <dbReference type="ARBA" id="ARBA00022833"/>
    </source>
</evidence>
<keyword evidence="2 4" id="KW-0863">Zinc-finger</keyword>
<evidence type="ECO:0000313" key="7">
    <source>
        <dbReference type="Ensembl" id="ENSUPAP00010014080.1"/>
    </source>
</evidence>
<evidence type="ECO:0000256" key="5">
    <source>
        <dbReference type="SAM" id="MobiDB-lite"/>
    </source>
</evidence>